<keyword evidence="2" id="KW-1185">Reference proteome</keyword>
<gene>
    <name evidence="1" type="primary">Dvir\GJ11157</name>
    <name evidence="1" type="ORF">Dvir_GJ11157</name>
</gene>
<dbReference type="EMBL" id="CH940657">
    <property type="protein sequence ID" value="KRF80932.1"/>
    <property type="molecule type" value="Genomic_DNA"/>
</dbReference>
<organism evidence="1 2">
    <name type="scientific">Drosophila virilis</name>
    <name type="common">Fruit fly</name>
    <dbReference type="NCBI Taxonomy" id="7244"/>
    <lineage>
        <taxon>Eukaryota</taxon>
        <taxon>Metazoa</taxon>
        <taxon>Ecdysozoa</taxon>
        <taxon>Arthropoda</taxon>
        <taxon>Hexapoda</taxon>
        <taxon>Insecta</taxon>
        <taxon>Pterygota</taxon>
        <taxon>Neoptera</taxon>
        <taxon>Endopterygota</taxon>
        <taxon>Diptera</taxon>
        <taxon>Brachycera</taxon>
        <taxon>Muscomorpha</taxon>
        <taxon>Ephydroidea</taxon>
        <taxon>Drosophilidae</taxon>
        <taxon>Drosophila</taxon>
    </lineage>
</organism>
<sequence>MADDLQNYKCQLQQVEAALQTDPRNDELLKLKDDLEEVIKLTRDLIKTQLEEQRKSSS</sequence>
<protein>
    <submittedName>
        <fullName evidence="1">Uncharacterized protein, isoform B</fullName>
    </submittedName>
</protein>
<dbReference type="Proteomes" id="UP000008792">
    <property type="component" value="Unassembled WGS sequence"/>
</dbReference>
<evidence type="ECO:0000313" key="1">
    <source>
        <dbReference type="EMBL" id="KRF80932.1"/>
    </source>
</evidence>
<accession>A0A0Q9WI12</accession>
<reference evidence="1 2" key="1">
    <citation type="journal article" date="2007" name="Nature">
        <title>Evolution of genes and genomes on the Drosophila phylogeny.</title>
        <authorList>
            <consortium name="Drosophila 12 Genomes Consortium"/>
            <person name="Clark A.G."/>
            <person name="Eisen M.B."/>
            <person name="Smith D.R."/>
            <person name="Bergman C.M."/>
            <person name="Oliver B."/>
            <person name="Markow T.A."/>
            <person name="Kaufman T.C."/>
            <person name="Kellis M."/>
            <person name="Gelbart W."/>
            <person name="Iyer V.N."/>
            <person name="Pollard D.A."/>
            <person name="Sackton T.B."/>
            <person name="Larracuente A.M."/>
            <person name="Singh N.D."/>
            <person name="Abad J.P."/>
            <person name="Abt D.N."/>
            <person name="Adryan B."/>
            <person name="Aguade M."/>
            <person name="Akashi H."/>
            <person name="Anderson W.W."/>
            <person name="Aquadro C.F."/>
            <person name="Ardell D.H."/>
            <person name="Arguello R."/>
            <person name="Artieri C.G."/>
            <person name="Barbash D.A."/>
            <person name="Barker D."/>
            <person name="Barsanti P."/>
            <person name="Batterham P."/>
            <person name="Batzoglou S."/>
            <person name="Begun D."/>
            <person name="Bhutkar A."/>
            <person name="Blanco E."/>
            <person name="Bosak S.A."/>
            <person name="Bradley R.K."/>
            <person name="Brand A.D."/>
            <person name="Brent M.R."/>
            <person name="Brooks A.N."/>
            <person name="Brown R.H."/>
            <person name="Butlin R.K."/>
            <person name="Caggese C."/>
            <person name="Calvi B.R."/>
            <person name="Bernardo de Carvalho A."/>
            <person name="Caspi A."/>
            <person name="Castrezana S."/>
            <person name="Celniker S.E."/>
            <person name="Chang J.L."/>
            <person name="Chapple C."/>
            <person name="Chatterji S."/>
            <person name="Chinwalla A."/>
            <person name="Civetta A."/>
            <person name="Clifton S.W."/>
            <person name="Comeron J.M."/>
            <person name="Costello J.C."/>
            <person name="Coyne J.A."/>
            <person name="Daub J."/>
            <person name="David R.G."/>
            <person name="Delcher A.L."/>
            <person name="Delehaunty K."/>
            <person name="Do C.B."/>
            <person name="Ebling H."/>
            <person name="Edwards K."/>
            <person name="Eickbush T."/>
            <person name="Evans J.D."/>
            <person name="Filipski A."/>
            <person name="Findeiss S."/>
            <person name="Freyhult E."/>
            <person name="Fulton L."/>
            <person name="Fulton R."/>
            <person name="Garcia A.C."/>
            <person name="Gardiner A."/>
            <person name="Garfield D.A."/>
            <person name="Garvin B.E."/>
            <person name="Gibson G."/>
            <person name="Gilbert D."/>
            <person name="Gnerre S."/>
            <person name="Godfrey J."/>
            <person name="Good R."/>
            <person name="Gotea V."/>
            <person name="Gravely B."/>
            <person name="Greenberg A.J."/>
            <person name="Griffiths-Jones S."/>
            <person name="Gross S."/>
            <person name="Guigo R."/>
            <person name="Gustafson E.A."/>
            <person name="Haerty W."/>
            <person name="Hahn M.W."/>
            <person name="Halligan D.L."/>
            <person name="Halpern A.L."/>
            <person name="Halter G.M."/>
            <person name="Han M.V."/>
            <person name="Heger A."/>
            <person name="Hillier L."/>
            <person name="Hinrichs A.S."/>
            <person name="Holmes I."/>
            <person name="Hoskins R.A."/>
            <person name="Hubisz M.J."/>
            <person name="Hultmark D."/>
            <person name="Huntley M.A."/>
            <person name="Jaffe D.B."/>
            <person name="Jagadeeshan S."/>
            <person name="Jeck W.R."/>
            <person name="Johnson J."/>
            <person name="Jones C.D."/>
            <person name="Jordan W.C."/>
            <person name="Karpen G.H."/>
            <person name="Kataoka E."/>
            <person name="Keightley P.D."/>
            <person name="Kheradpour P."/>
            <person name="Kirkness E.F."/>
            <person name="Koerich L.B."/>
            <person name="Kristiansen K."/>
            <person name="Kudrna D."/>
            <person name="Kulathinal R.J."/>
            <person name="Kumar S."/>
            <person name="Kwok R."/>
            <person name="Lander E."/>
            <person name="Langley C.H."/>
            <person name="Lapoint R."/>
            <person name="Lazzaro B.P."/>
            <person name="Lee S.J."/>
            <person name="Levesque L."/>
            <person name="Li R."/>
            <person name="Lin C.F."/>
            <person name="Lin M.F."/>
            <person name="Lindblad-Toh K."/>
            <person name="Llopart A."/>
            <person name="Long M."/>
            <person name="Low L."/>
            <person name="Lozovsky E."/>
            <person name="Lu J."/>
            <person name="Luo M."/>
            <person name="Machado C.A."/>
            <person name="Makalowski W."/>
            <person name="Marzo M."/>
            <person name="Matsuda M."/>
            <person name="Matzkin L."/>
            <person name="McAllister B."/>
            <person name="McBride C.S."/>
            <person name="McKernan B."/>
            <person name="McKernan K."/>
            <person name="Mendez-Lago M."/>
            <person name="Minx P."/>
            <person name="Mollenhauer M.U."/>
            <person name="Montooth K."/>
            <person name="Mount S.M."/>
            <person name="Mu X."/>
            <person name="Myers E."/>
            <person name="Negre B."/>
            <person name="Newfeld S."/>
            <person name="Nielsen R."/>
            <person name="Noor M.A."/>
            <person name="O'Grady P."/>
            <person name="Pachter L."/>
            <person name="Papaceit M."/>
            <person name="Parisi M.J."/>
            <person name="Parisi M."/>
            <person name="Parts L."/>
            <person name="Pedersen J.S."/>
            <person name="Pesole G."/>
            <person name="Phillippy A.M."/>
            <person name="Ponting C.P."/>
            <person name="Pop M."/>
            <person name="Porcelli D."/>
            <person name="Powell J.R."/>
            <person name="Prohaska S."/>
            <person name="Pruitt K."/>
            <person name="Puig M."/>
            <person name="Quesneville H."/>
            <person name="Ram K.R."/>
            <person name="Rand D."/>
            <person name="Rasmussen M.D."/>
            <person name="Reed L.K."/>
            <person name="Reenan R."/>
            <person name="Reily A."/>
            <person name="Remington K.A."/>
            <person name="Rieger T.T."/>
            <person name="Ritchie M.G."/>
            <person name="Robin C."/>
            <person name="Rogers Y.H."/>
            <person name="Rohde C."/>
            <person name="Rozas J."/>
            <person name="Rubenfield M.J."/>
            <person name="Ruiz A."/>
            <person name="Russo S."/>
            <person name="Salzberg S.L."/>
            <person name="Sanchez-Gracia A."/>
            <person name="Saranga D.J."/>
            <person name="Sato H."/>
            <person name="Schaeffer S.W."/>
            <person name="Schatz M.C."/>
            <person name="Schlenke T."/>
            <person name="Schwartz R."/>
            <person name="Segarra C."/>
            <person name="Singh R.S."/>
            <person name="Sirot L."/>
            <person name="Sirota M."/>
            <person name="Sisneros N.B."/>
            <person name="Smith C.D."/>
            <person name="Smith T.F."/>
            <person name="Spieth J."/>
            <person name="Stage D.E."/>
            <person name="Stark A."/>
            <person name="Stephan W."/>
            <person name="Strausberg R.L."/>
            <person name="Strempel S."/>
            <person name="Sturgill D."/>
            <person name="Sutton G."/>
            <person name="Sutton G.G."/>
            <person name="Tao W."/>
            <person name="Teichmann S."/>
            <person name="Tobari Y.N."/>
            <person name="Tomimura Y."/>
            <person name="Tsolas J.M."/>
            <person name="Valente V.L."/>
            <person name="Venter E."/>
            <person name="Venter J.C."/>
            <person name="Vicario S."/>
            <person name="Vieira F.G."/>
            <person name="Vilella A.J."/>
            <person name="Villasante A."/>
            <person name="Walenz B."/>
            <person name="Wang J."/>
            <person name="Wasserman M."/>
            <person name="Watts T."/>
            <person name="Wilson D."/>
            <person name="Wilson R.K."/>
            <person name="Wing R.A."/>
            <person name="Wolfner M.F."/>
            <person name="Wong A."/>
            <person name="Wong G.K."/>
            <person name="Wu C.I."/>
            <person name="Wu G."/>
            <person name="Yamamoto D."/>
            <person name="Yang H.P."/>
            <person name="Yang S.P."/>
            <person name="Yorke J.A."/>
            <person name="Yoshida K."/>
            <person name="Zdobnov E."/>
            <person name="Zhang P."/>
            <person name="Zhang Y."/>
            <person name="Zimin A.V."/>
            <person name="Baldwin J."/>
            <person name="Abdouelleil A."/>
            <person name="Abdulkadir J."/>
            <person name="Abebe A."/>
            <person name="Abera B."/>
            <person name="Abreu J."/>
            <person name="Acer S.C."/>
            <person name="Aftuck L."/>
            <person name="Alexander A."/>
            <person name="An P."/>
            <person name="Anderson E."/>
            <person name="Anderson S."/>
            <person name="Arachi H."/>
            <person name="Azer M."/>
            <person name="Bachantsang P."/>
            <person name="Barry A."/>
            <person name="Bayul T."/>
            <person name="Berlin A."/>
            <person name="Bessette D."/>
            <person name="Bloom T."/>
            <person name="Blye J."/>
            <person name="Boguslavskiy L."/>
            <person name="Bonnet C."/>
            <person name="Boukhgalter B."/>
            <person name="Bourzgui I."/>
            <person name="Brown A."/>
            <person name="Cahill P."/>
            <person name="Channer S."/>
            <person name="Cheshatsang Y."/>
            <person name="Chuda L."/>
            <person name="Citroen M."/>
            <person name="Collymore A."/>
            <person name="Cooke P."/>
            <person name="Costello M."/>
            <person name="D'Aco K."/>
            <person name="Daza R."/>
            <person name="De Haan G."/>
            <person name="DeGray S."/>
            <person name="DeMaso C."/>
            <person name="Dhargay N."/>
            <person name="Dooley K."/>
            <person name="Dooley E."/>
            <person name="Doricent M."/>
            <person name="Dorje P."/>
            <person name="Dorjee K."/>
            <person name="Dupes A."/>
            <person name="Elong R."/>
            <person name="Falk J."/>
            <person name="Farina A."/>
            <person name="Faro S."/>
            <person name="Ferguson D."/>
            <person name="Fisher S."/>
            <person name="Foley C.D."/>
            <person name="Franke A."/>
            <person name="Friedrich D."/>
            <person name="Gadbois L."/>
            <person name="Gearin G."/>
            <person name="Gearin C.R."/>
            <person name="Giannoukos G."/>
            <person name="Goode T."/>
            <person name="Graham J."/>
            <person name="Grandbois E."/>
            <person name="Grewal S."/>
            <person name="Gyaltsen K."/>
            <person name="Hafez N."/>
            <person name="Hagos B."/>
            <person name="Hall J."/>
            <person name="Henson C."/>
            <person name="Hollinger A."/>
            <person name="Honan T."/>
            <person name="Huard M.D."/>
            <person name="Hughes L."/>
            <person name="Hurhula B."/>
            <person name="Husby M.E."/>
            <person name="Kamat A."/>
            <person name="Kanga B."/>
            <person name="Kashin S."/>
            <person name="Khazanovich D."/>
            <person name="Kisner P."/>
            <person name="Lance K."/>
            <person name="Lara M."/>
            <person name="Lee W."/>
            <person name="Lennon N."/>
            <person name="Letendre F."/>
            <person name="LeVine R."/>
            <person name="Lipovsky A."/>
            <person name="Liu X."/>
            <person name="Liu J."/>
            <person name="Liu S."/>
            <person name="Lokyitsang T."/>
            <person name="Lokyitsang Y."/>
            <person name="Lubonja R."/>
            <person name="Lui A."/>
            <person name="MacDonald P."/>
            <person name="Magnisalis V."/>
            <person name="Maru K."/>
            <person name="Matthews C."/>
            <person name="McCusker W."/>
            <person name="McDonough S."/>
            <person name="Mehta T."/>
            <person name="Meldrim J."/>
            <person name="Meneus L."/>
            <person name="Mihai O."/>
            <person name="Mihalev A."/>
            <person name="Mihova T."/>
            <person name="Mittelman R."/>
            <person name="Mlenga V."/>
            <person name="Montmayeur A."/>
            <person name="Mulrain L."/>
            <person name="Navidi A."/>
            <person name="Naylor J."/>
            <person name="Negash T."/>
            <person name="Nguyen T."/>
            <person name="Nguyen N."/>
            <person name="Nicol R."/>
            <person name="Norbu C."/>
            <person name="Norbu N."/>
            <person name="Novod N."/>
            <person name="O'Neill B."/>
            <person name="Osman S."/>
            <person name="Markiewicz E."/>
            <person name="Oyono O.L."/>
            <person name="Patti C."/>
            <person name="Phunkhang P."/>
            <person name="Pierre F."/>
            <person name="Priest M."/>
            <person name="Raghuraman S."/>
            <person name="Rege F."/>
            <person name="Reyes R."/>
            <person name="Rise C."/>
            <person name="Rogov P."/>
            <person name="Ross K."/>
            <person name="Ryan E."/>
            <person name="Settipalli S."/>
            <person name="Shea T."/>
            <person name="Sherpa N."/>
            <person name="Shi L."/>
            <person name="Shih D."/>
            <person name="Sparrow T."/>
            <person name="Spaulding J."/>
            <person name="Stalker J."/>
            <person name="Stange-Thomann N."/>
            <person name="Stavropoulos S."/>
            <person name="Stone C."/>
            <person name="Strader C."/>
            <person name="Tesfaye S."/>
            <person name="Thomson T."/>
            <person name="Thoulutsang Y."/>
            <person name="Thoulutsang D."/>
            <person name="Topham K."/>
            <person name="Topping I."/>
            <person name="Tsamla T."/>
            <person name="Vassiliev H."/>
            <person name="Vo A."/>
            <person name="Wangchuk T."/>
            <person name="Wangdi T."/>
            <person name="Weiand M."/>
            <person name="Wilkinson J."/>
            <person name="Wilson A."/>
            <person name="Yadav S."/>
            <person name="Young G."/>
            <person name="Yu Q."/>
            <person name="Zembek L."/>
            <person name="Zhong D."/>
            <person name="Zimmer A."/>
            <person name="Zwirko Z."/>
            <person name="Jaffe D.B."/>
            <person name="Alvarez P."/>
            <person name="Brockman W."/>
            <person name="Butler J."/>
            <person name="Chin C."/>
            <person name="Gnerre S."/>
            <person name="Grabherr M."/>
            <person name="Kleber M."/>
            <person name="Mauceli E."/>
            <person name="MacCallum I."/>
        </authorList>
    </citation>
    <scope>NUCLEOTIDE SEQUENCE [LARGE SCALE GENOMIC DNA]</scope>
    <source>
        <strain evidence="2">Tucson 15010-1051.87</strain>
    </source>
</reference>
<proteinExistence type="predicted"/>
<name>A0A0Q9WI12_DROVI</name>
<evidence type="ECO:0000313" key="2">
    <source>
        <dbReference type="Proteomes" id="UP000008792"/>
    </source>
</evidence>
<dbReference type="AlphaFoldDB" id="A0A0Q9WI12"/>